<evidence type="ECO:0000256" key="3">
    <source>
        <dbReference type="ARBA" id="ARBA00012663"/>
    </source>
</evidence>
<dbReference type="Proteomes" id="UP000273083">
    <property type="component" value="Unassembled WGS sequence"/>
</dbReference>
<dbReference type="PANTHER" id="PTHR30480">
    <property type="entry name" value="BETA-HEXOSAMINIDASE-RELATED"/>
    <property type="match status" value="1"/>
</dbReference>
<name>A0A3N1XL16_9FIRM</name>
<evidence type="ECO:0000256" key="1">
    <source>
        <dbReference type="ARBA" id="ARBA00001231"/>
    </source>
</evidence>
<dbReference type="Pfam" id="PF00933">
    <property type="entry name" value="Glyco_hydro_3"/>
    <property type="match status" value="1"/>
</dbReference>
<evidence type="ECO:0000256" key="5">
    <source>
        <dbReference type="ARBA" id="ARBA00023295"/>
    </source>
</evidence>
<evidence type="ECO:0000256" key="6">
    <source>
        <dbReference type="SAM" id="MobiDB-lite"/>
    </source>
</evidence>
<keyword evidence="7" id="KW-1133">Transmembrane helix</keyword>
<feature type="transmembrane region" description="Helical" evidence="7">
    <location>
        <begin position="32"/>
        <end position="47"/>
    </location>
</feature>
<gene>
    <name evidence="9" type="ORF">EDD66_10661</name>
</gene>
<feature type="compositionally biased region" description="Acidic residues" evidence="6">
    <location>
        <begin position="75"/>
        <end position="91"/>
    </location>
</feature>
<protein>
    <recommendedName>
        <fullName evidence="3">beta-N-acetylhexosaminidase</fullName>
        <ecNumber evidence="3">3.2.1.52</ecNumber>
    </recommendedName>
</protein>
<sequence length="483" mass="54115">MDYYIIDMQIIILHNLVIENICKEEEMKMRKIIYIFMILLMSVLLMSCKDKGKNIPEDPKTEENKDLNENKNETVEEQPDESKEDIEEVPDNEGGNVIGTNDSAIITGLAGDIMKNMTLEEKVGQLFIVNLELLDSSKGNYYEFRSLTKKMVAGIQKYNVGGVCFFSRNIETREQTTKLINKLQERSKFPMFITVDEEGGQVARIANNDNMKTTKFPTIEEIGKMDDKEYAFNMGETIGREIRELGFNVDFAPVADVRTNELNTEIGNRSFGNNPKLVARMVKEVVSGLQSQGISATLKHFPGHGDAVNDSHEGAVNVENDIERLRSVEFVPFKAGIKEGADFVMISHISISRVTEDTVPASLSSLVLNEMLRLEMGFQGIAITDALNMKAITDQYNSKQAAKQAFIAGADILLMPEKLPEAYNSILQAVQNGEISEERLDTSVRRILEIKVKRGIIPIDTDLVAGKMDTDNSVDSETEENNE</sequence>
<dbReference type="Gene3D" id="3.20.20.300">
    <property type="entry name" value="Glycoside hydrolase, family 3, N-terminal domain"/>
    <property type="match status" value="1"/>
</dbReference>
<feature type="compositionally biased region" description="Basic and acidic residues" evidence="6">
    <location>
        <begin position="54"/>
        <end position="74"/>
    </location>
</feature>
<keyword evidence="7" id="KW-0812">Transmembrane</keyword>
<comment type="catalytic activity">
    <reaction evidence="1">
        <text>Hydrolysis of terminal non-reducing N-acetyl-D-hexosamine residues in N-acetyl-beta-D-hexosaminides.</text>
        <dbReference type="EC" id="3.2.1.52"/>
    </reaction>
</comment>
<dbReference type="GO" id="GO:0004563">
    <property type="term" value="F:beta-N-acetylhexosaminidase activity"/>
    <property type="evidence" value="ECO:0007669"/>
    <property type="project" value="UniProtKB-EC"/>
</dbReference>
<dbReference type="InterPro" id="IPR050226">
    <property type="entry name" value="NagZ_Beta-hexosaminidase"/>
</dbReference>
<dbReference type="GO" id="GO:0009254">
    <property type="term" value="P:peptidoglycan turnover"/>
    <property type="evidence" value="ECO:0007669"/>
    <property type="project" value="TreeGrafter"/>
</dbReference>
<dbReference type="EC" id="3.2.1.52" evidence="3"/>
<comment type="similarity">
    <text evidence="2">Belongs to the glycosyl hydrolase 3 family.</text>
</comment>
<evidence type="ECO:0000259" key="8">
    <source>
        <dbReference type="Pfam" id="PF00933"/>
    </source>
</evidence>
<dbReference type="InterPro" id="IPR036962">
    <property type="entry name" value="Glyco_hydro_3_N_sf"/>
</dbReference>
<dbReference type="SUPFAM" id="SSF51445">
    <property type="entry name" value="(Trans)glycosidases"/>
    <property type="match status" value="1"/>
</dbReference>
<evidence type="ECO:0000313" key="9">
    <source>
        <dbReference type="EMBL" id="ROR27366.1"/>
    </source>
</evidence>
<comment type="caution">
    <text evidence="9">The sequence shown here is derived from an EMBL/GenBank/DDBJ whole genome shotgun (WGS) entry which is preliminary data.</text>
</comment>
<organism evidence="9 10">
    <name type="scientific">Mobilisporobacter senegalensis</name>
    <dbReference type="NCBI Taxonomy" id="1329262"/>
    <lineage>
        <taxon>Bacteria</taxon>
        <taxon>Bacillati</taxon>
        <taxon>Bacillota</taxon>
        <taxon>Clostridia</taxon>
        <taxon>Lachnospirales</taxon>
        <taxon>Lachnospiraceae</taxon>
        <taxon>Mobilisporobacter</taxon>
    </lineage>
</organism>
<keyword evidence="10" id="KW-1185">Reference proteome</keyword>
<reference evidence="9 10" key="1">
    <citation type="submission" date="2018-11" db="EMBL/GenBank/DDBJ databases">
        <title>Genomic Encyclopedia of Type Strains, Phase IV (KMG-IV): sequencing the most valuable type-strain genomes for metagenomic binning, comparative biology and taxonomic classification.</title>
        <authorList>
            <person name="Goeker M."/>
        </authorList>
    </citation>
    <scope>NUCLEOTIDE SEQUENCE [LARGE SCALE GENOMIC DNA]</scope>
    <source>
        <strain evidence="9 10">DSM 26537</strain>
    </source>
</reference>
<dbReference type="InterPro" id="IPR017853">
    <property type="entry name" value="GH"/>
</dbReference>
<dbReference type="OrthoDB" id="9805821at2"/>
<accession>A0A3N1XL16</accession>
<dbReference type="GO" id="GO:0005975">
    <property type="term" value="P:carbohydrate metabolic process"/>
    <property type="evidence" value="ECO:0007669"/>
    <property type="project" value="InterPro"/>
</dbReference>
<keyword evidence="5" id="KW-0326">Glycosidase</keyword>
<dbReference type="EMBL" id="RJVG01000006">
    <property type="protein sequence ID" value="ROR27366.1"/>
    <property type="molecule type" value="Genomic_DNA"/>
</dbReference>
<dbReference type="PANTHER" id="PTHR30480:SF13">
    <property type="entry name" value="BETA-HEXOSAMINIDASE"/>
    <property type="match status" value="1"/>
</dbReference>
<dbReference type="AlphaFoldDB" id="A0A3N1XL16"/>
<feature type="domain" description="Glycoside hydrolase family 3 N-terminal" evidence="8">
    <location>
        <begin position="118"/>
        <end position="449"/>
    </location>
</feature>
<keyword evidence="4" id="KW-0378">Hydrolase</keyword>
<evidence type="ECO:0000256" key="2">
    <source>
        <dbReference type="ARBA" id="ARBA00005336"/>
    </source>
</evidence>
<proteinExistence type="inferred from homology"/>
<evidence type="ECO:0000313" key="10">
    <source>
        <dbReference type="Proteomes" id="UP000273083"/>
    </source>
</evidence>
<evidence type="ECO:0000256" key="4">
    <source>
        <dbReference type="ARBA" id="ARBA00022801"/>
    </source>
</evidence>
<keyword evidence="7" id="KW-0472">Membrane</keyword>
<feature type="region of interest" description="Disordered" evidence="6">
    <location>
        <begin position="54"/>
        <end position="94"/>
    </location>
</feature>
<dbReference type="InterPro" id="IPR001764">
    <property type="entry name" value="Glyco_hydro_3_N"/>
</dbReference>
<evidence type="ECO:0000256" key="7">
    <source>
        <dbReference type="SAM" id="Phobius"/>
    </source>
</evidence>